<keyword evidence="3" id="KW-1185">Reference proteome</keyword>
<dbReference type="AlphaFoldDB" id="A0AAQ4DCX8"/>
<dbReference type="EMBL" id="JARKHS020032263">
    <property type="protein sequence ID" value="KAK8760318.1"/>
    <property type="molecule type" value="Genomic_DNA"/>
</dbReference>
<reference evidence="2 3" key="1">
    <citation type="journal article" date="2023" name="Arcadia Sci">
        <title>De novo assembly of a long-read Amblyomma americanum tick genome.</title>
        <authorList>
            <person name="Chou S."/>
            <person name="Poskanzer K.E."/>
            <person name="Rollins M."/>
            <person name="Thuy-Boun P.S."/>
        </authorList>
    </citation>
    <scope>NUCLEOTIDE SEQUENCE [LARGE SCALE GENOMIC DNA]</scope>
    <source>
        <strain evidence="2">F_SG_1</strain>
        <tissue evidence="2">Salivary glands</tissue>
    </source>
</reference>
<accession>A0AAQ4DCX8</accession>
<evidence type="ECO:0000256" key="1">
    <source>
        <dbReference type="SAM" id="Phobius"/>
    </source>
</evidence>
<protein>
    <submittedName>
        <fullName evidence="2">Uncharacterized protein</fullName>
    </submittedName>
</protein>
<keyword evidence="1" id="KW-0472">Membrane</keyword>
<proteinExistence type="predicted"/>
<feature type="transmembrane region" description="Helical" evidence="1">
    <location>
        <begin position="44"/>
        <end position="63"/>
    </location>
</feature>
<evidence type="ECO:0000313" key="3">
    <source>
        <dbReference type="Proteomes" id="UP001321473"/>
    </source>
</evidence>
<name>A0AAQ4DCX8_AMBAM</name>
<comment type="caution">
    <text evidence="2">The sequence shown here is derived from an EMBL/GenBank/DDBJ whole genome shotgun (WGS) entry which is preliminary data.</text>
</comment>
<sequence>MEEAIKLLPLKTRAVSFLLVSPWLPCFCRLSNSLLDGLCFVTALNYTLILLALQVMIAVTFLLTENVF</sequence>
<keyword evidence="1" id="KW-1133">Transmembrane helix</keyword>
<evidence type="ECO:0000313" key="2">
    <source>
        <dbReference type="EMBL" id="KAK8760318.1"/>
    </source>
</evidence>
<keyword evidence="1" id="KW-0812">Transmembrane</keyword>
<organism evidence="2 3">
    <name type="scientific">Amblyomma americanum</name>
    <name type="common">Lone star tick</name>
    <dbReference type="NCBI Taxonomy" id="6943"/>
    <lineage>
        <taxon>Eukaryota</taxon>
        <taxon>Metazoa</taxon>
        <taxon>Ecdysozoa</taxon>
        <taxon>Arthropoda</taxon>
        <taxon>Chelicerata</taxon>
        <taxon>Arachnida</taxon>
        <taxon>Acari</taxon>
        <taxon>Parasitiformes</taxon>
        <taxon>Ixodida</taxon>
        <taxon>Ixodoidea</taxon>
        <taxon>Ixodidae</taxon>
        <taxon>Amblyomminae</taxon>
        <taxon>Amblyomma</taxon>
    </lineage>
</organism>
<dbReference type="Proteomes" id="UP001321473">
    <property type="component" value="Unassembled WGS sequence"/>
</dbReference>
<gene>
    <name evidence="2" type="ORF">V5799_028416</name>
</gene>